<dbReference type="PANTHER" id="PTHR33065">
    <property type="entry name" value="OS07G0486400 PROTEIN"/>
    <property type="match status" value="1"/>
</dbReference>
<reference evidence="2 3" key="1">
    <citation type="journal article" date="2022" name="Cell">
        <title>Repeat-based holocentromeres influence genome architecture and karyotype evolution.</title>
        <authorList>
            <person name="Hofstatter P.G."/>
            <person name="Thangavel G."/>
            <person name="Lux T."/>
            <person name="Neumann P."/>
            <person name="Vondrak T."/>
            <person name="Novak P."/>
            <person name="Zhang M."/>
            <person name="Costa L."/>
            <person name="Castellani M."/>
            <person name="Scott A."/>
            <person name="Toegelov H."/>
            <person name="Fuchs J."/>
            <person name="Mata-Sucre Y."/>
            <person name="Dias Y."/>
            <person name="Vanzela A.L.L."/>
            <person name="Huettel B."/>
            <person name="Almeida C.C.S."/>
            <person name="Simkova H."/>
            <person name="Souza G."/>
            <person name="Pedrosa-Harand A."/>
            <person name="Macas J."/>
            <person name="Mayer K.F.X."/>
            <person name="Houben A."/>
            <person name="Marques A."/>
        </authorList>
    </citation>
    <scope>NUCLEOTIDE SEQUENCE [LARGE SCALE GENOMIC DNA]</scope>
    <source>
        <strain evidence="2">RhyTen1mFocal</strain>
    </source>
</reference>
<comment type="caution">
    <text evidence="2">The sequence shown here is derived from an EMBL/GenBank/DDBJ whole genome shotgun (WGS) entry which is preliminary data.</text>
</comment>
<organism evidence="2 3">
    <name type="scientific">Rhynchospora tenuis</name>
    <dbReference type="NCBI Taxonomy" id="198213"/>
    <lineage>
        <taxon>Eukaryota</taxon>
        <taxon>Viridiplantae</taxon>
        <taxon>Streptophyta</taxon>
        <taxon>Embryophyta</taxon>
        <taxon>Tracheophyta</taxon>
        <taxon>Spermatophyta</taxon>
        <taxon>Magnoliopsida</taxon>
        <taxon>Liliopsida</taxon>
        <taxon>Poales</taxon>
        <taxon>Cyperaceae</taxon>
        <taxon>Cyperoideae</taxon>
        <taxon>Rhynchosporeae</taxon>
        <taxon>Rhynchospora</taxon>
    </lineage>
</organism>
<evidence type="ECO:0000313" key="2">
    <source>
        <dbReference type="EMBL" id="KAJ3684499.1"/>
    </source>
</evidence>
<accession>A0AAD5W9V6</accession>
<protein>
    <recommendedName>
        <fullName evidence="1">DUF6598 domain-containing protein</fullName>
    </recommendedName>
</protein>
<dbReference type="Pfam" id="PF20241">
    <property type="entry name" value="DUF6598"/>
    <property type="match status" value="1"/>
</dbReference>
<dbReference type="AlphaFoldDB" id="A0AAD5W9V6"/>
<keyword evidence="3" id="KW-1185">Reference proteome</keyword>
<dbReference type="InterPro" id="IPR046533">
    <property type="entry name" value="DUF6598"/>
</dbReference>
<dbReference type="Proteomes" id="UP001210211">
    <property type="component" value="Unassembled WGS sequence"/>
</dbReference>
<dbReference type="EMBL" id="JAMRDG010000002">
    <property type="protein sequence ID" value="KAJ3684499.1"/>
    <property type="molecule type" value="Genomic_DNA"/>
</dbReference>
<evidence type="ECO:0000259" key="1">
    <source>
        <dbReference type="Pfam" id="PF20241"/>
    </source>
</evidence>
<sequence>MLVEVYDVTVDLSGKTGGNIHGKVSLDCMIYQIDLFNRDKESAHVIQEKLGSLPLDSPDLAPLGYDPGAIIFNLKIDDEELCKEVITWNPDYVRTNEWLEKEVQGRNGSVLVTYAVMLEACLAEVDVKLIQCVQQTTPLRIHGDIVVYINDMTYLRYFAFSKKSDNCTIIKPLDPIPLSRSLFTCRLGSHLVVKVDLCNSDTSESLVCGALLFPLEYYGEFVGTLGDQNKIQVKVNWLFHTKHPKTAEIINYYSYIK</sequence>
<dbReference type="PANTHER" id="PTHR33065:SF88">
    <property type="entry name" value="OS11G0104220 PROTEIN"/>
    <property type="match status" value="1"/>
</dbReference>
<gene>
    <name evidence="2" type="ORF">LUZ61_013663</name>
</gene>
<name>A0AAD5W9V6_9POAL</name>
<feature type="domain" description="DUF6598" evidence="1">
    <location>
        <begin position="2"/>
        <end position="204"/>
    </location>
</feature>
<proteinExistence type="predicted"/>
<evidence type="ECO:0000313" key="3">
    <source>
        <dbReference type="Proteomes" id="UP001210211"/>
    </source>
</evidence>